<dbReference type="InterPro" id="IPR036388">
    <property type="entry name" value="WH-like_DNA-bd_sf"/>
</dbReference>
<comment type="caution">
    <text evidence="4">The sequence shown here is derived from an EMBL/GenBank/DDBJ whole genome shotgun (WGS) entry which is preliminary data.</text>
</comment>
<dbReference type="EMBL" id="AHKH01000064">
    <property type="protein sequence ID" value="EHQ60587.1"/>
    <property type="molecule type" value="Genomic_DNA"/>
</dbReference>
<dbReference type="GO" id="GO:0003677">
    <property type="term" value="F:DNA binding"/>
    <property type="evidence" value="ECO:0007669"/>
    <property type="project" value="InterPro"/>
</dbReference>
<dbReference type="InterPro" id="IPR013325">
    <property type="entry name" value="RNA_pol_sigma_r2"/>
</dbReference>
<dbReference type="Pfam" id="PF04542">
    <property type="entry name" value="Sigma70_r2"/>
    <property type="match status" value="1"/>
</dbReference>
<dbReference type="STRING" id="1131935.PDENDC454_19643"/>
<accession>H3SK51</accession>
<dbReference type="OrthoDB" id="3211555at2"/>
<dbReference type="Gene3D" id="3.10.450.50">
    <property type="match status" value="1"/>
</dbReference>
<organism evidence="4 5">
    <name type="scientific">Paenibacillus dendritiformis C454</name>
    <dbReference type="NCBI Taxonomy" id="1131935"/>
    <lineage>
        <taxon>Bacteria</taxon>
        <taxon>Bacillati</taxon>
        <taxon>Bacillota</taxon>
        <taxon>Bacilli</taxon>
        <taxon>Bacillales</taxon>
        <taxon>Paenibacillaceae</taxon>
        <taxon>Paenibacillus</taxon>
    </lineage>
</organism>
<proteinExistence type="predicted"/>
<dbReference type="InterPro" id="IPR013249">
    <property type="entry name" value="RNA_pol_sigma70_r4_t2"/>
</dbReference>
<dbReference type="AlphaFoldDB" id="H3SK51"/>
<evidence type="ECO:0000313" key="4">
    <source>
        <dbReference type="EMBL" id="EHQ60587.1"/>
    </source>
</evidence>
<evidence type="ECO:0000256" key="1">
    <source>
        <dbReference type="ARBA" id="ARBA00011344"/>
    </source>
</evidence>
<feature type="domain" description="RNA polymerase sigma-70 region 2" evidence="2">
    <location>
        <begin position="20"/>
        <end position="86"/>
    </location>
</feature>
<dbReference type="InterPro" id="IPR014284">
    <property type="entry name" value="RNA_pol_sigma-70_dom"/>
</dbReference>
<dbReference type="Gene3D" id="1.10.1740.10">
    <property type="match status" value="1"/>
</dbReference>
<evidence type="ECO:0000259" key="3">
    <source>
        <dbReference type="Pfam" id="PF08281"/>
    </source>
</evidence>
<evidence type="ECO:0000259" key="2">
    <source>
        <dbReference type="Pfam" id="PF04542"/>
    </source>
</evidence>
<dbReference type="PANTHER" id="PTHR30173">
    <property type="entry name" value="SIGMA 19 FACTOR"/>
    <property type="match status" value="1"/>
</dbReference>
<evidence type="ECO:0000313" key="5">
    <source>
        <dbReference type="Proteomes" id="UP000003900"/>
    </source>
</evidence>
<dbReference type="InterPro" id="IPR052704">
    <property type="entry name" value="ECF_Sigma-70_Domain"/>
</dbReference>
<sequence length="309" mass="34478">METKGDHSTRSRPDNPVEELYASCRGLAFSIAYRMLGAVSDAEDVVQDVFADMAGRDLSEVRNRKAYIAKWVTNRCLNILQSARRTREAYPGEWLPEPLAASGEQPDELAERADSLSYAYLVMLERLTPVERAVFLLREAFEYDYEEIADIVGKSVPNCRKILSRAKEHARTPSPSAPAGEAARMRSALVTRFVAAFQHYDVEALLELLAEDAVLITDGGPHVRAAMRPLTGQSRVMKLLSSRKTFAAMRHSPPIITDVNGEPNAVYLDQGAIRAVCCFMLTPDQERILQVYIILNPDKLDHLARKQGS</sequence>
<dbReference type="SUPFAM" id="SSF88946">
    <property type="entry name" value="Sigma2 domain of RNA polymerase sigma factors"/>
    <property type="match status" value="1"/>
</dbReference>
<dbReference type="Proteomes" id="UP000003900">
    <property type="component" value="Unassembled WGS sequence"/>
</dbReference>
<dbReference type="PATRIC" id="fig|1131935.3.peg.4082"/>
<name>H3SK51_9BACL</name>
<dbReference type="Pfam" id="PF08281">
    <property type="entry name" value="Sigma70_r4_2"/>
    <property type="match status" value="1"/>
</dbReference>
<dbReference type="NCBIfam" id="TIGR02937">
    <property type="entry name" value="sigma70-ECF"/>
    <property type="match status" value="1"/>
</dbReference>
<gene>
    <name evidence="4" type="ORF">PDENDC454_19643</name>
</gene>
<protein>
    <submittedName>
        <fullName evidence="4">RNA polymerase ecf-type sigma factor</fullName>
    </submittedName>
</protein>
<dbReference type="InterPro" id="IPR032710">
    <property type="entry name" value="NTF2-like_dom_sf"/>
</dbReference>
<dbReference type="InterPro" id="IPR007627">
    <property type="entry name" value="RNA_pol_sigma70_r2"/>
</dbReference>
<dbReference type="GO" id="GO:0016987">
    <property type="term" value="F:sigma factor activity"/>
    <property type="evidence" value="ECO:0007669"/>
    <property type="project" value="InterPro"/>
</dbReference>
<dbReference type="GO" id="GO:0006352">
    <property type="term" value="P:DNA-templated transcription initiation"/>
    <property type="evidence" value="ECO:0007669"/>
    <property type="project" value="InterPro"/>
</dbReference>
<dbReference type="SUPFAM" id="SSF54427">
    <property type="entry name" value="NTF2-like"/>
    <property type="match status" value="1"/>
</dbReference>
<dbReference type="SUPFAM" id="SSF88659">
    <property type="entry name" value="Sigma3 and sigma4 domains of RNA polymerase sigma factors"/>
    <property type="match status" value="1"/>
</dbReference>
<dbReference type="InterPro" id="IPR013324">
    <property type="entry name" value="RNA_pol_sigma_r3/r4-like"/>
</dbReference>
<feature type="domain" description="RNA polymerase sigma factor 70 region 4 type 2" evidence="3">
    <location>
        <begin position="120"/>
        <end position="169"/>
    </location>
</feature>
<dbReference type="Gene3D" id="1.10.10.10">
    <property type="entry name" value="Winged helix-like DNA-binding domain superfamily/Winged helix DNA-binding domain"/>
    <property type="match status" value="1"/>
</dbReference>
<reference evidence="4 5" key="1">
    <citation type="journal article" date="2012" name="J. Bacteriol.">
        <title>Genome Sequence of the Pattern-Forming Social Bacterium Paenibacillus dendritiformis C454 Chiral Morphotype.</title>
        <authorList>
            <person name="Sirota-Madi A."/>
            <person name="Olender T."/>
            <person name="Helman Y."/>
            <person name="Brainis I."/>
            <person name="Finkelshtein A."/>
            <person name="Roth D."/>
            <person name="Hagai E."/>
            <person name="Leshkowitz D."/>
            <person name="Brodsky L."/>
            <person name="Galatenko V."/>
            <person name="Nikolaev V."/>
            <person name="Gutnick D.L."/>
            <person name="Lancet D."/>
            <person name="Ben-Jacob E."/>
        </authorList>
    </citation>
    <scope>NUCLEOTIDE SEQUENCE [LARGE SCALE GENOMIC DNA]</scope>
    <source>
        <strain evidence="4 5">C454</strain>
    </source>
</reference>
<dbReference type="PANTHER" id="PTHR30173:SF36">
    <property type="entry name" value="ECF RNA POLYMERASE SIGMA FACTOR SIGJ"/>
    <property type="match status" value="1"/>
</dbReference>
<comment type="subunit">
    <text evidence="1">Interacts transiently with the RNA polymerase catalytic core formed by RpoA, RpoB, RpoC and RpoZ (2 alpha, 1 beta, 1 beta' and 1 omega subunit) to form the RNA polymerase holoenzyme that can initiate transcription.</text>
</comment>
<keyword evidence="5" id="KW-1185">Reference proteome</keyword>
<dbReference type="RefSeq" id="WP_006678423.1">
    <property type="nucleotide sequence ID" value="NZ_AHKH01000064.1"/>
</dbReference>